<dbReference type="EMBL" id="JABCKV010000009">
    <property type="protein sequence ID" value="KAG5647496.1"/>
    <property type="molecule type" value="Genomic_DNA"/>
</dbReference>
<organism evidence="2 3">
    <name type="scientific">Asterophora parasitica</name>
    <dbReference type="NCBI Taxonomy" id="117018"/>
    <lineage>
        <taxon>Eukaryota</taxon>
        <taxon>Fungi</taxon>
        <taxon>Dikarya</taxon>
        <taxon>Basidiomycota</taxon>
        <taxon>Agaricomycotina</taxon>
        <taxon>Agaricomycetes</taxon>
        <taxon>Agaricomycetidae</taxon>
        <taxon>Agaricales</taxon>
        <taxon>Tricholomatineae</taxon>
        <taxon>Lyophyllaceae</taxon>
        <taxon>Asterophora</taxon>
    </lineage>
</organism>
<accession>A0A9P7GCT1</accession>
<sequence length="204" mass="23348">MRNPFNPPPAPPAFGEGKVLPERTSSYFSQLIFQWLDPFLYVGFTRPLQENDLWQLPDDRLTAKITDDVERKYYARCPPEKRPKAFRENQPTTAPLSEKALERNAGRRQANVPEKQPVYDESIFKALHTSFFKRIWIAGILHLIADVLRTTTPLVTKVLLTWLTTSYAYHRLPDEQKASGIIKEPQGVGYGIGLAFALFAMQRA</sequence>
<reference evidence="2" key="2">
    <citation type="submission" date="2021-10" db="EMBL/GenBank/DDBJ databases">
        <title>Phylogenomics reveals ancestral predisposition of the termite-cultivated fungus Termitomyces towards a domesticated lifestyle.</title>
        <authorList>
            <person name="Auxier B."/>
            <person name="Grum-Grzhimaylo A."/>
            <person name="Cardenas M.E."/>
            <person name="Lodge J.D."/>
            <person name="Laessoe T."/>
            <person name="Pedersen O."/>
            <person name="Smith M.E."/>
            <person name="Kuyper T.W."/>
            <person name="Franco-Molano E.A."/>
            <person name="Baroni T.J."/>
            <person name="Aanen D.K."/>
        </authorList>
    </citation>
    <scope>NUCLEOTIDE SEQUENCE</scope>
    <source>
        <strain evidence="2">AP01</strain>
        <tissue evidence="2">Mycelium</tissue>
    </source>
</reference>
<keyword evidence="3" id="KW-1185">Reference proteome</keyword>
<evidence type="ECO:0000313" key="3">
    <source>
        <dbReference type="Proteomes" id="UP000775547"/>
    </source>
</evidence>
<evidence type="ECO:0000313" key="2">
    <source>
        <dbReference type="EMBL" id="KAG5647496.1"/>
    </source>
</evidence>
<proteinExistence type="predicted"/>
<name>A0A9P7GCT1_9AGAR</name>
<dbReference type="Proteomes" id="UP000775547">
    <property type="component" value="Unassembled WGS sequence"/>
</dbReference>
<feature type="region of interest" description="Disordered" evidence="1">
    <location>
        <begin position="80"/>
        <end position="113"/>
    </location>
</feature>
<comment type="caution">
    <text evidence="2">The sequence shown here is derived from an EMBL/GenBank/DDBJ whole genome shotgun (WGS) entry which is preliminary data.</text>
</comment>
<dbReference type="AlphaFoldDB" id="A0A9P7GCT1"/>
<evidence type="ECO:0000256" key="1">
    <source>
        <dbReference type="SAM" id="MobiDB-lite"/>
    </source>
</evidence>
<protein>
    <submittedName>
        <fullName evidence="2">Uncharacterized protein</fullName>
    </submittedName>
</protein>
<dbReference type="OrthoDB" id="6500128at2759"/>
<gene>
    <name evidence="2" type="ORF">DXG03_009433</name>
</gene>
<reference evidence="2" key="1">
    <citation type="submission" date="2020-07" db="EMBL/GenBank/DDBJ databases">
        <authorList>
            <person name="Nieuwenhuis M."/>
            <person name="Van De Peppel L.J.J."/>
        </authorList>
    </citation>
    <scope>NUCLEOTIDE SEQUENCE</scope>
    <source>
        <strain evidence="2">AP01</strain>
        <tissue evidence="2">Mycelium</tissue>
    </source>
</reference>